<evidence type="ECO:0000259" key="1">
    <source>
        <dbReference type="Pfam" id="PF00705"/>
    </source>
</evidence>
<dbReference type="Pfam" id="PF00705">
    <property type="entry name" value="PCNA_N"/>
    <property type="match status" value="1"/>
</dbReference>
<evidence type="ECO:0000313" key="2">
    <source>
        <dbReference type="EMBL" id="AZL89850.1"/>
    </source>
</evidence>
<dbReference type="EMBL" id="MH046811">
    <property type="protein sequence ID" value="AZL89850.1"/>
    <property type="molecule type" value="Genomic_DNA"/>
</dbReference>
<dbReference type="GO" id="GO:0003677">
    <property type="term" value="F:DNA binding"/>
    <property type="evidence" value="ECO:0007669"/>
    <property type="project" value="InterPro"/>
</dbReference>
<sequence length="265" mass="30295">MENTDSNNTNVEKILEFKIGNNIQIFYNICKFFSKISPECSIIFKSNIQDNDSCIIISLMSSNKQIYLKFAINISDLEYYKCDNKIMIQTNLQSICQTLETVNDKSTTFFIERNDPYYLHIMIDNVISKINVINNENDAITIPPMAFEKMITIDINKYKEICAEINNLDNMDIVEIVCSDNVNIIGAVNNTKQIIASFENYIENTLVLNKSNTSFMIKCKSNDLILLGKCQEICENIELYFGTSLPLVAKIPTKIGNIFIFISTI</sequence>
<name>A0A3S5HLF6_9VIRU</name>
<proteinExistence type="predicted"/>
<dbReference type="InterPro" id="IPR046938">
    <property type="entry name" value="DNA_clamp_sf"/>
</dbReference>
<dbReference type="Gene3D" id="3.70.10.10">
    <property type="match status" value="1"/>
</dbReference>
<protein>
    <submittedName>
        <fullName evidence="2">PCNA-like domain</fullName>
    </submittedName>
</protein>
<dbReference type="GO" id="GO:0006275">
    <property type="term" value="P:regulation of DNA replication"/>
    <property type="evidence" value="ECO:0007669"/>
    <property type="project" value="InterPro"/>
</dbReference>
<dbReference type="SUPFAM" id="SSF55979">
    <property type="entry name" value="DNA clamp"/>
    <property type="match status" value="2"/>
</dbReference>
<feature type="domain" description="Proliferating cell nuclear antigen PCNA N-terminal" evidence="1">
    <location>
        <begin position="43"/>
        <end position="125"/>
    </location>
</feature>
<accession>A0A3S5HLF6</accession>
<gene>
    <name evidence="2" type="ORF">Mb1018</name>
</gene>
<dbReference type="InterPro" id="IPR022648">
    <property type="entry name" value="Pr_cel_nuc_antig_N"/>
</dbReference>
<organism evidence="2">
    <name type="scientific">Megavirus baoshan</name>
    <dbReference type="NCBI Taxonomy" id="2496520"/>
    <lineage>
        <taxon>Viruses</taxon>
        <taxon>Varidnaviria</taxon>
        <taxon>Bamfordvirae</taxon>
        <taxon>Nucleocytoviricota</taxon>
        <taxon>Megaviricetes</taxon>
        <taxon>Imitervirales</taxon>
        <taxon>Mimiviridae</taxon>
        <taxon>Megamimivirinae</taxon>
        <taxon>Megavirus</taxon>
        <taxon>Megavirus baoshanense</taxon>
    </lineage>
</organism>
<reference evidence="2" key="1">
    <citation type="submission" date="2018-03" db="EMBL/GenBank/DDBJ databases">
        <title>Draft genome sequences of Megaviruse, new member of the family Mimiviridae isolated from water in Shanghai, China.</title>
        <authorList>
            <person name="Xia Y."/>
        </authorList>
    </citation>
    <scope>NUCLEOTIDE SEQUENCE</scope>
    <source>
        <strain evidence="2">SH</strain>
    </source>
</reference>